<accession>A0A147K4D7</accession>
<organism evidence="3 4">
    <name type="scientific">Bacillus coahuilensis p1.1.43</name>
    <dbReference type="NCBI Taxonomy" id="1150625"/>
    <lineage>
        <taxon>Bacteria</taxon>
        <taxon>Bacillati</taxon>
        <taxon>Bacillota</taxon>
        <taxon>Bacilli</taxon>
        <taxon>Bacillales</taxon>
        <taxon>Bacillaceae</taxon>
        <taxon>Bacillus</taxon>
    </lineage>
</organism>
<dbReference type="Proteomes" id="UP000074108">
    <property type="component" value="Unassembled WGS sequence"/>
</dbReference>
<dbReference type="InterPro" id="IPR052345">
    <property type="entry name" value="Rad_response_metalloprotease"/>
</dbReference>
<keyword evidence="4" id="KW-1185">Reference proteome</keyword>
<dbReference type="SUPFAM" id="SSF47413">
    <property type="entry name" value="lambda repressor-like DNA-binding domains"/>
    <property type="match status" value="1"/>
</dbReference>
<gene>
    <name evidence="3" type="ORF">Q75_15805</name>
</gene>
<dbReference type="SMART" id="SM00530">
    <property type="entry name" value="HTH_XRE"/>
    <property type="match status" value="1"/>
</dbReference>
<dbReference type="InterPro" id="IPR013430">
    <property type="entry name" value="Toxin_antidote_HigA"/>
</dbReference>
<feature type="domain" description="HTH cro/C1-type" evidence="2">
    <location>
        <begin position="19"/>
        <end position="73"/>
    </location>
</feature>
<evidence type="ECO:0000313" key="3">
    <source>
        <dbReference type="EMBL" id="KUP04261.1"/>
    </source>
</evidence>
<dbReference type="PROSITE" id="PS50943">
    <property type="entry name" value="HTH_CROC1"/>
    <property type="match status" value="1"/>
</dbReference>
<dbReference type="PANTHER" id="PTHR43236:SF1">
    <property type="entry name" value="BLL7220 PROTEIN"/>
    <property type="match status" value="1"/>
</dbReference>
<evidence type="ECO:0000313" key="4">
    <source>
        <dbReference type="Proteomes" id="UP000074108"/>
    </source>
</evidence>
<dbReference type="InterPro" id="IPR001387">
    <property type="entry name" value="Cro/C1-type_HTH"/>
</dbReference>
<dbReference type="NCBIfam" id="TIGR02607">
    <property type="entry name" value="antidote_HigA"/>
    <property type="match status" value="1"/>
</dbReference>
<dbReference type="Gene3D" id="1.10.10.2910">
    <property type="match status" value="1"/>
</dbReference>
<comment type="caution">
    <text evidence="3">The sequence shown here is derived from an EMBL/GenBank/DDBJ whole genome shotgun (WGS) entry which is preliminary data.</text>
</comment>
<dbReference type="EMBL" id="LDYG01000052">
    <property type="protein sequence ID" value="KUP04261.1"/>
    <property type="molecule type" value="Genomic_DNA"/>
</dbReference>
<protein>
    <submittedName>
        <fullName evidence="3">XRE family transcriptional regulator</fullName>
    </submittedName>
</protein>
<reference evidence="3 4" key="1">
    <citation type="journal article" date="2016" name="Front. Microbiol.">
        <title>Microevolution Analysis of Bacillus coahuilensis Unveils Differences in Phosphorus Acquisition Strategies and Their Regulation.</title>
        <authorList>
            <person name="Gomez-Lunar Z."/>
            <person name="Hernandez-Gonzalez I."/>
            <person name="Rodriguez-Torres M.D."/>
            <person name="Souza V."/>
            <person name="Olmedo-Alvarez G."/>
        </authorList>
    </citation>
    <scope>NUCLEOTIDE SEQUENCE [LARGE SCALE GENOMIC DNA]</scope>
    <source>
        <strain evidence="4">p1.1.43</strain>
    </source>
</reference>
<dbReference type="Pfam" id="PF06114">
    <property type="entry name" value="Peptidase_M78"/>
    <property type="match status" value="1"/>
</dbReference>
<dbReference type="InterPro" id="IPR010359">
    <property type="entry name" value="IrrE_HExxH"/>
</dbReference>
<dbReference type="RefSeq" id="WP_059351921.1">
    <property type="nucleotide sequence ID" value="NZ_LDYG01000052.1"/>
</dbReference>
<dbReference type="PANTHER" id="PTHR43236">
    <property type="entry name" value="ANTITOXIN HIGA1"/>
    <property type="match status" value="1"/>
</dbReference>
<evidence type="ECO:0000256" key="1">
    <source>
        <dbReference type="ARBA" id="ARBA00007227"/>
    </source>
</evidence>
<dbReference type="CDD" id="cd00093">
    <property type="entry name" value="HTH_XRE"/>
    <property type="match status" value="1"/>
</dbReference>
<comment type="similarity">
    <text evidence="1">Belongs to the short-chain fatty acyl-CoA assimilation regulator (ScfR) family.</text>
</comment>
<dbReference type="Gene3D" id="1.10.260.40">
    <property type="entry name" value="lambda repressor-like DNA-binding domains"/>
    <property type="match status" value="1"/>
</dbReference>
<dbReference type="InterPro" id="IPR010982">
    <property type="entry name" value="Lambda_DNA-bd_dom_sf"/>
</dbReference>
<name>A0A147K4D7_9BACI</name>
<dbReference type="PATRIC" id="fig|1150625.3.peg.3305"/>
<dbReference type="AlphaFoldDB" id="A0A147K4D7"/>
<evidence type="ECO:0000259" key="2">
    <source>
        <dbReference type="PROSITE" id="PS50943"/>
    </source>
</evidence>
<sequence length="362" mass="41828">MANKNQFNPDYIVPPGETLEELLEHYDMTQAELAERTGRTPKLINEIIKGKAALTPETALQFEHVFGVEADFWNNLENNYRQMLARKKSEEQLKEQLNFLNKFPIRFMIKSGWIKAEKDKTKQLKELLSFFGVASFNAWEEVWGDILKPEAAFRKTEAFPSNSESIAVWLRKGELEARNINCAPYDEKKFKESLLEIRKLTDEDPETFIPKLTDICAESGVAVVFIPETPGSRVSGATTWNGKKPIIILSFRYRSNDHLWFTFFHEAGHILKHSKKVTFLEFKDNLDEYEEEANQFASTTLIPQKKYNEFIKKRDFKEQAIVAFASEINIAPGVVLGRLQHDGHIPFPTKLNSLKKSYKWAN</sequence>
<dbReference type="GO" id="GO:0003677">
    <property type="term" value="F:DNA binding"/>
    <property type="evidence" value="ECO:0007669"/>
    <property type="project" value="InterPro"/>
</dbReference>
<dbReference type="Pfam" id="PF01381">
    <property type="entry name" value="HTH_3"/>
    <property type="match status" value="1"/>
</dbReference>
<dbReference type="STRING" id="1150625.Q75_15805"/>
<proteinExistence type="inferred from homology"/>
<dbReference type="OrthoDB" id="9796786at2"/>